<dbReference type="PANTHER" id="PTHR30136">
    <property type="entry name" value="HELIX-TURN-HELIX TRANSCRIPTIONAL REGULATOR, ICLR FAMILY"/>
    <property type="match status" value="1"/>
</dbReference>
<dbReference type="AlphaFoldDB" id="A0A7X9ZTN7"/>
<dbReference type="GO" id="GO:0045892">
    <property type="term" value="P:negative regulation of DNA-templated transcription"/>
    <property type="evidence" value="ECO:0007669"/>
    <property type="project" value="TreeGrafter"/>
</dbReference>
<comment type="caution">
    <text evidence="7">The sequence shown here is derived from an EMBL/GenBank/DDBJ whole genome shotgun (WGS) entry which is preliminary data.</text>
</comment>
<dbReference type="Gene3D" id="1.10.10.10">
    <property type="entry name" value="Winged helix-like DNA-binding domain superfamily/Winged helix DNA-binding domain"/>
    <property type="match status" value="1"/>
</dbReference>
<feature type="region of interest" description="Disordered" evidence="4">
    <location>
        <begin position="1"/>
        <end position="28"/>
    </location>
</feature>
<dbReference type="Pfam" id="PF09339">
    <property type="entry name" value="HTH_IclR"/>
    <property type="match status" value="1"/>
</dbReference>
<dbReference type="PROSITE" id="PS51078">
    <property type="entry name" value="ICLR_ED"/>
    <property type="match status" value="1"/>
</dbReference>
<organism evidence="7 8">
    <name type="scientific">Sphingobium psychrophilum</name>
    <dbReference type="NCBI Taxonomy" id="2728834"/>
    <lineage>
        <taxon>Bacteria</taxon>
        <taxon>Pseudomonadati</taxon>
        <taxon>Pseudomonadota</taxon>
        <taxon>Alphaproteobacteria</taxon>
        <taxon>Sphingomonadales</taxon>
        <taxon>Sphingomonadaceae</taxon>
        <taxon>Sphingobium</taxon>
    </lineage>
</organism>
<reference evidence="7 8" key="1">
    <citation type="submission" date="2020-04" db="EMBL/GenBank/DDBJ databases">
        <title>Sphingobium sp. AR-3-1 isolated from Arctic soil.</title>
        <authorList>
            <person name="Dahal R.H."/>
            <person name="Chaudhary D.K."/>
        </authorList>
    </citation>
    <scope>NUCLEOTIDE SEQUENCE [LARGE SCALE GENOMIC DNA]</scope>
    <source>
        <strain evidence="7 8">AR-3-1</strain>
    </source>
</reference>
<accession>A0A7X9ZTN7</accession>
<proteinExistence type="predicted"/>
<dbReference type="PROSITE" id="PS51077">
    <property type="entry name" value="HTH_ICLR"/>
    <property type="match status" value="1"/>
</dbReference>
<sequence length="279" mass="30505">MRQKTSNSESDASENLGREEKKAGGSQTLQRGLDLLDQVIAGPIKLADLSERMGLTRSTTHRLANAMVERGFLTFLPREGYQLGPKLLQLGFLAQSQADLVQIARPHLEALAAASEDVVHLGRLDGDQALYLDKIPGRRRVEISSRIGDRHPLTSTGLGKALLMDDPEGNWRRLFDADQAAGTHPIAYESWLERMRDYAVTGRAFDLEENEDQIRCVAAPIRDASGAIVAAISLSSAAQYMDDGRMAALSDDVRAAAHKVSADLGWAPGVKSPRRPVRR</sequence>
<dbReference type="Gene3D" id="3.30.450.40">
    <property type="match status" value="1"/>
</dbReference>
<keyword evidence="1" id="KW-0805">Transcription regulation</keyword>
<evidence type="ECO:0000259" key="6">
    <source>
        <dbReference type="PROSITE" id="PS51078"/>
    </source>
</evidence>
<dbReference type="PANTHER" id="PTHR30136:SF35">
    <property type="entry name" value="HTH-TYPE TRANSCRIPTIONAL REGULATOR RV1719"/>
    <property type="match status" value="1"/>
</dbReference>
<evidence type="ECO:0000256" key="1">
    <source>
        <dbReference type="ARBA" id="ARBA00023015"/>
    </source>
</evidence>
<evidence type="ECO:0000259" key="5">
    <source>
        <dbReference type="PROSITE" id="PS51077"/>
    </source>
</evidence>
<evidence type="ECO:0000313" key="8">
    <source>
        <dbReference type="Proteomes" id="UP000519023"/>
    </source>
</evidence>
<dbReference type="InterPro" id="IPR050707">
    <property type="entry name" value="HTH_MetabolicPath_Reg"/>
</dbReference>
<evidence type="ECO:0000256" key="2">
    <source>
        <dbReference type="ARBA" id="ARBA00023125"/>
    </source>
</evidence>
<dbReference type="InterPro" id="IPR029016">
    <property type="entry name" value="GAF-like_dom_sf"/>
</dbReference>
<dbReference type="GO" id="GO:0003677">
    <property type="term" value="F:DNA binding"/>
    <property type="evidence" value="ECO:0007669"/>
    <property type="project" value="UniProtKB-KW"/>
</dbReference>
<feature type="domain" description="HTH iclR-type" evidence="5">
    <location>
        <begin position="26"/>
        <end position="85"/>
    </location>
</feature>
<evidence type="ECO:0000256" key="3">
    <source>
        <dbReference type="ARBA" id="ARBA00023163"/>
    </source>
</evidence>
<dbReference type="GO" id="GO:0003700">
    <property type="term" value="F:DNA-binding transcription factor activity"/>
    <property type="evidence" value="ECO:0007669"/>
    <property type="project" value="TreeGrafter"/>
</dbReference>
<evidence type="ECO:0000256" key="4">
    <source>
        <dbReference type="SAM" id="MobiDB-lite"/>
    </source>
</evidence>
<dbReference type="InterPro" id="IPR014757">
    <property type="entry name" value="Tscrpt_reg_IclR_C"/>
</dbReference>
<feature type="compositionally biased region" description="Polar residues" evidence="4">
    <location>
        <begin position="1"/>
        <end position="10"/>
    </location>
</feature>
<dbReference type="InterPro" id="IPR036390">
    <property type="entry name" value="WH_DNA-bd_sf"/>
</dbReference>
<name>A0A7X9ZTN7_9SPHN</name>
<keyword evidence="3" id="KW-0804">Transcription</keyword>
<dbReference type="Pfam" id="PF01614">
    <property type="entry name" value="IclR_C"/>
    <property type="match status" value="1"/>
</dbReference>
<dbReference type="InterPro" id="IPR005471">
    <property type="entry name" value="Tscrpt_reg_IclR_N"/>
</dbReference>
<dbReference type="EMBL" id="JABBFV010000006">
    <property type="protein sequence ID" value="NML10449.1"/>
    <property type="molecule type" value="Genomic_DNA"/>
</dbReference>
<keyword evidence="8" id="KW-1185">Reference proteome</keyword>
<feature type="domain" description="IclR-ED" evidence="6">
    <location>
        <begin position="86"/>
        <end position="266"/>
    </location>
</feature>
<dbReference type="SUPFAM" id="SSF55781">
    <property type="entry name" value="GAF domain-like"/>
    <property type="match status" value="1"/>
</dbReference>
<dbReference type="SMART" id="SM00346">
    <property type="entry name" value="HTH_ICLR"/>
    <property type="match status" value="1"/>
</dbReference>
<dbReference type="SUPFAM" id="SSF46785">
    <property type="entry name" value="Winged helix' DNA-binding domain"/>
    <property type="match status" value="1"/>
</dbReference>
<protein>
    <submittedName>
        <fullName evidence="7">IclR family transcriptional regulator</fullName>
    </submittedName>
</protein>
<gene>
    <name evidence="7" type="ORF">HHL08_09845</name>
</gene>
<dbReference type="InterPro" id="IPR036388">
    <property type="entry name" value="WH-like_DNA-bd_sf"/>
</dbReference>
<dbReference type="RefSeq" id="WP_169572742.1">
    <property type="nucleotide sequence ID" value="NZ_JABBFV010000006.1"/>
</dbReference>
<evidence type="ECO:0000313" key="7">
    <source>
        <dbReference type="EMBL" id="NML10449.1"/>
    </source>
</evidence>
<dbReference type="Proteomes" id="UP000519023">
    <property type="component" value="Unassembled WGS sequence"/>
</dbReference>
<keyword evidence="2" id="KW-0238">DNA-binding</keyword>